<keyword evidence="5 6" id="KW-0472">Membrane</keyword>
<evidence type="ECO:0000256" key="5">
    <source>
        <dbReference type="ARBA" id="ARBA00023136"/>
    </source>
</evidence>
<keyword evidence="4 6" id="KW-1133">Transmembrane helix</keyword>
<name>A0A7R9P5Z4_TIMCA</name>
<accession>A0A7R9P5Z4</accession>
<dbReference type="PANTHER" id="PTHR23511">
    <property type="entry name" value="SYNAPTIC VESICLE GLYCOPROTEIN 2"/>
    <property type="match status" value="1"/>
</dbReference>
<dbReference type="AlphaFoldDB" id="A0A7R9P5Z4"/>
<feature type="transmembrane region" description="Helical" evidence="6">
    <location>
        <begin position="148"/>
        <end position="171"/>
    </location>
</feature>
<keyword evidence="2" id="KW-0813">Transport</keyword>
<keyword evidence="3 6" id="KW-0812">Transmembrane</keyword>
<evidence type="ECO:0000256" key="6">
    <source>
        <dbReference type="SAM" id="Phobius"/>
    </source>
</evidence>
<evidence type="ECO:0000256" key="2">
    <source>
        <dbReference type="ARBA" id="ARBA00022448"/>
    </source>
</evidence>
<evidence type="ECO:0000256" key="4">
    <source>
        <dbReference type="ARBA" id="ARBA00022989"/>
    </source>
</evidence>
<organism evidence="7">
    <name type="scientific">Timema californicum</name>
    <name type="common">California timema</name>
    <name type="synonym">Walking stick</name>
    <dbReference type="NCBI Taxonomy" id="61474"/>
    <lineage>
        <taxon>Eukaryota</taxon>
        <taxon>Metazoa</taxon>
        <taxon>Ecdysozoa</taxon>
        <taxon>Arthropoda</taxon>
        <taxon>Hexapoda</taxon>
        <taxon>Insecta</taxon>
        <taxon>Pterygota</taxon>
        <taxon>Neoptera</taxon>
        <taxon>Polyneoptera</taxon>
        <taxon>Phasmatodea</taxon>
        <taxon>Timematodea</taxon>
        <taxon>Timematoidea</taxon>
        <taxon>Timematidae</taxon>
        <taxon>Timema</taxon>
    </lineage>
</organism>
<sequence>MWYKKGRQSELASLKKKLHWESSFVHQSYMPTLRQGQTSKLCAPDRANCRVHPTEIQTSISPSSAVELNTTNALANYATEADRSATEAGSPVVRPTGIQSVFVHRINLSSLGTDSMESWCTIPLNMGVFLYSSRCLCVVPGHGKFHYLLLFTCGLGLISMIVETVCVSYLMPAAECDFQMTSHDKGILSAICYLDPLVHSLKMGNDTREM</sequence>
<comment type="subcellular location">
    <subcellularLocation>
        <location evidence="1">Membrane</location>
        <topology evidence="1">Multi-pass membrane protein</topology>
    </subcellularLocation>
</comment>
<dbReference type="PANTHER" id="PTHR23511:SF35">
    <property type="entry name" value="MAJOR FACILITATOR SUPERFAMILY (MFS) PROFILE DOMAIN-CONTAINING PROTEIN"/>
    <property type="match status" value="1"/>
</dbReference>
<evidence type="ECO:0000256" key="1">
    <source>
        <dbReference type="ARBA" id="ARBA00004141"/>
    </source>
</evidence>
<evidence type="ECO:0000313" key="7">
    <source>
        <dbReference type="EMBL" id="CAD7571451.1"/>
    </source>
</evidence>
<reference evidence="7" key="1">
    <citation type="submission" date="2020-11" db="EMBL/GenBank/DDBJ databases">
        <authorList>
            <person name="Tran Van P."/>
        </authorList>
    </citation>
    <scope>NUCLEOTIDE SEQUENCE</scope>
</reference>
<evidence type="ECO:0000256" key="3">
    <source>
        <dbReference type="ARBA" id="ARBA00022692"/>
    </source>
</evidence>
<dbReference type="GO" id="GO:0016020">
    <property type="term" value="C:membrane"/>
    <property type="evidence" value="ECO:0007669"/>
    <property type="project" value="UniProtKB-SubCell"/>
</dbReference>
<proteinExistence type="predicted"/>
<protein>
    <submittedName>
        <fullName evidence="7">(California timema) hypothetical protein</fullName>
    </submittedName>
</protein>
<dbReference type="EMBL" id="OE180519">
    <property type="protein sequence ID" value="CAD7571451.1"/>
    <property type="molecule type" value="Genomic_DNA"/>
</dbReference>
<gene>
    <name evidence="7" type="ORF">TCMB3V08_LOCUS4126</name>
</gene>